<dbReference type="EMBL" id="AP015036">
    <property type="protein sequence ID" value="BAT82456.1"/>
    <property type="molecule type" value="Genomic_DNA"/>
</dbReference>
<name>A0A0S3RPJ0_PHAAN</name>
<gene>
    <name evidence="1" type="primary">Vigan.03G247500</name>
    <name evidence="1" type="ORF">VIGAN_03247500</name>
</gene>
<evidence type="ECO:0000313" key="1">
    <source>
        <dbReference type="EMBL" id="BAT82456.1"/>
    </source>
</evidence>
<evidence type="ECO:0000313" key="2">
    <source>
        <dbReference type="Proteomes" id="UP000291084"/>
    </source>
</evidence>
<reference evidence="1 2" key="1">
    <citation type="journal article" date="2015" name="Sci. Rep.">
        <title>The power of single molecule real-time sequencing technology in the de novo assembly of a eukaryotic genome.</title>
        <authorList>
            <person name="Sakai H."/>
            <person name="Naito K."/>
            <person name="Ogiso-Tanaka E."/>
            <person name="Takahashi Y."/>
            <person name="Iseki K."/>
            <person name="Muto C."/>
            <person name="Satou K."/>
            <person name="Teruya K."/>
            <person name="Shiroma A."/>
            <person name="Shimoji M."/>
            <person name="Hirano T."/>
            <person name="Itoh T."/>
            <person name="Kaga A."/>
            <person name="Tomooka N."/>
        </authorList>
    </citation>
    <scope>NUCLEOTIDE SEQUENCE [LARGE SCALE GENOMIC DNA]</scope>
    <source>
        <strain evidence="2">cv. Shumari</strain>
    </source>
</reference>
<accession>A0A0S3RPJ0</accession>
<dbReference type="Proteomes" id="UP000291084">
    <property type="component" value="Chromosome 3"/>
</dbReference>
<proteinExistence type="predicted"/>
<protein>
    <submittedName>
        <fullName evidence="1">Uncharacterized protein</fullName>
    </submittedName>
</protein>
<organism evidence="1 2">
    <name type="scientific">Vigna angularis var. angularis</name>
    <dbReference type="NCBI Taxonomy" id="157739"/>
    <lineage>
        <taxon>Eukaryota</taxon>
        <taxon>Viridiplantae</taxon>
        <taxon>Streptophyta</taxon>
        <taxon>Embryophyta</taxon>
        <taxon>Tracheophyta</taxon>
        <taxon>Spermatophyta</taxon>
        <taxon>Magnoliopsida</taxon>
        <taxon>eudicotyledons</taxon>
        <taxon>Gunneridae</taxon>
        <taxon>Pentapetalae</taxon>
        <taxon>rosids</taxon>
        <taxon>fabids</taxon>
        <taxon>Fabales</taxon>
        <taxon>Fabaceae</taxon>
        <taxon>Papilionoideae</taxon>
        <taxon>50 kb inversion clade</taxon>
        <taxon>NPAAA clade</taxon>
        <taxon>indigoferoid/millettioid clade</taxon>
        <taxon>Phaseoleae</taxon>
        <taxon>Vigna</taxon>
    </lineage>
</organism>
<dbReference type="AlphaFoldDB" id="A0A0S3RPJ0"/>
<keyword evidence="2" id="KW-1185">Reference proteome</keyword>
<sequence length="91" mass="10055">MELEEPSMASLYASKTLLTDMSLIFLLVFHSLSMCPPKPTTVTVLPSSSHPLPTRFRRIQVAAASAFTVPTRIASLLLNLTLSQMLMLIHK</sequence>